<accession>A0AAE0EI61</accession>
<sequence length="59" mass="6291">MASRNFVVLLVLGLLVMLLLTLEVAAKQLGEHVGGLAQLTNGDPVGTGFHNDFSTDWNP</sequence>
<comment type="caution">
    <text evidence="2">The sequence shown here is derived from an EMBL/GenBank/DDBJ whole genome shotgun (WGS) entry which is preliminary data.</text>
</comment>
<reference evidence="2" key="1">
    <citation type="journal article" date="2023" name="Plant J.">
        <title>Genome sequences and population genomics provide insights into the demographic history, inbreeding, and mutation load of two 'living fossil' tree species of Dipteronia.</title>
        <authorList>
            <person name="Feng Y."/>
            <person name="Comes H.P."/>
            <person name="Chen J."/>
            <person name="Zhu S."/>
            <person name="Lu R."/>
            <person name="Zhang X."/>
            <person name="Li P."/>
            <person name="Qiu J."/>
            <person name="Olsen K.M."/>
            <person name="Qiu Y."/>
        </authorList>
    </citation>
    <scope>NUCLEOTIDE SEQUENCE</scope>
    <source>
        <strain evidence="2">NBL</strain>
    </source>
</reference>
<evidence type="ECO:0000313" key="3">
    <source>
        <dbReference type="Proteomes" id="UP001281410"/>
    </source>
</evidence>
<organism evidence="2 3">
    <name type="scientific">Dipteronia sinensis</name>
    <dbReference type="NCBI Taxonomy" id="43782"/>
    <lineage>
        <taxon>Eukaryota</taxon>
        <taxon>Viridiplantae</taxon>
        <taxon>Streptophyta</taxon>
        <taxon>Embryophyta</taxon>
        <taxon>Tracheophyta</taxon>
        <taxon>Spermatophyta</taxon>
        <taxon>Magnoliopsida</taxon>
        <taxon>eudicotyledons</taxon>
        <taxon>Gunneridae</taxon>
        <taxon>Pentapetalae</taxon>
        <taxon>rosids</taxon>
        <taxon>malvids</taxon>
        <taxon>Sapindales</taxon>
        <taxon>Sapindaceae</taxon>
        <taxon>Hippocastanoideae</taxon>
        <taxon>Acereae</taxon>
        <taxon>Dipteronia</taxon>
    </lineage>
</organism>
<dbReference type="AlphaFoldDB" id="A0AAE0EI61"/>
<feature type="signal peptide" evidence="1">
    <location>
        <begin position="1"/>
        <end position="26"/>
    </location>
</feature>
<proteinExistence type="predicted"/>
<feature type="chain" id="PRO_5042084061" evidence="1">
    <location>
        <begin position="27"/>
        <end position="59"/>
    </location>
</feature>
<evidence type="ECO:0000313" key="2">
    <source>
        <dbReference type="EMBL" id="KAK3228697.1"/>
    </source>
</evidence>
<keyword evidence="3" id="KW-1185">Reference proteome</keyword>
<dbReference type="EMBL" id="JANJYJ010000001">
    <property type="protein sequence ID" value="KAK3228697.1"/>
    <property type="molecule type" value="Genomic_DNA"/>
</dbReference>
<dbReference type="Proteomes" id="UP001281410">
    <property type="component" value="Unassembled WGS sequence"/>
</dbReference>
<name>A0AAE0EI61_9ROSI</name>
<protein>
    <submittedName>
        <fullName evidence="2">Uncharacterized protein</fullName>
    </submittedName>
</protein>
<gene>
    <name evidence="2" type="ORF">Dsin_000578</name>
</gene>
<evidence type="ECO:0000256" key="1">
    <source>
        <dbReference type="SAM" id="SignalP"/>
    </source>
</evidence>
<keyword evidence="1" id="KW-0732">Signal</keyword>